<feature type="compositionally biased region" description="Low complexity" evidence="1">
    <location>
        <begin position="225"/>
        <end position="235"/>
    </location>
</feature>
<evidence type="ECO:0000313" key="4">
    <source>
        <dbReference type="Proteomes" id="UP000636888"/>
    </source>
</evidence>
<accession>A0A8J7JFT0</accession>
<keyword evidence="2" id="KW-0812">Transmembrane</keyword>
<sequence length="268" mass="28690">MKTPLRAARRAFRDHIRCRCPLSGGWGLNQRLRSQGGFTYLAALLMMIILGITLSGAVRVWSMQMQREKEEQLLYILSQYRTALRRYYGLDKAGVNPSNITQVPPLNDLKDLTKDPGNAGTVRYLRKSIFAMKDPMTGKDFDIVKDATGIVGIKSKSEAEPIKKGNFPDEFADFEGKTKYSDWLLNCRSNPKPSTGGNVNIPGSTRMPSGTPSQSYDSTGVPGWGAPTGSSTPGVPGWGGGAAAGPASPDAPAGQSLGSPTPAAPGQQ</sequence>
<reference evidence="3" key="1">
    <citation type="submission" date="2020-12" db="EMBL/GenBank/DDBJ databases">
        <title>Geomonas sp. Red875, isolated from river sediment.</title>
        <authorList>
            <person name="Xu Z."/>
            <person name="Zhang Z."/>
            <person name="Masuda Y."/>
            <person name="Itoh H."/>
            <person name="Senoo K."/>
        </authorList>
    </citation>
    <scope>NUCLEOTIDE SEQUENCE</scope>
    <source>
        <strain evidence="3">Red875</strain>
    </source>
</reference>
<dbReference type="AlphaFoldDB" id="A0A8J7JFT0"/>
<gene>
    <name evidence="3" type="ORF">JFN93_17230</name>
</gene>
<evidence type="ECO:0000256" key="2">
    <source>
        <dbReference type="SAM" id="Phobius"/>
    </source>
</evidence>
<dbReference type="EMBL" id="JAEMHM010000014">
    <property type="protein sequence ID" value="MBJ6726456.1"/>
    <property type="molecule type" value="Genomic_DNA"/>
</dbReference>
<name>A0A8J7JFT0_9BACT</name>
<evidence type="ECO:0000313" key="3">
    <source>
        <dbReference type="EMBL" id="MBJ6726456.1"/>
    </source>
</evidence>
<keyword evidence="4" id="KW-1185">Reference proteome</keyword>
<feature type="transmembrane region" description="Helical" evidence="2">
    <location>
        <begin position="38"/>
        <end position="61"/>
    </location>
</feature>
<proteinExistence type="predicted"/>
<keyword evidence="2" id="KW-0472">Membrane</keyword>
<comment type="caution">
    <text evidence="3">The sequence shown here is derived from an EMBL/GenBank/DDBJ whole genome shotgun (WGS) entry which is preliminary data.</text>
</comment>
<keyword evidence="2" id="KW-1133">Transmembrane helix</keyword>
<evidence type="ECO:0000256" key="1">
    <source>
        <dbReference type="SAM" id="MobiDB-lite"/>
    </source>
</evidence>
<feature type="compositionally biased region" description="Polar residues" evidence="1">
    <location>
        <begin position="190"/>
        <end position="218"/>
    </location>
</feature>
<feature type="compositionally biased region" description="Low complexity" evidence="1">
    <location>
        <begin position="244"/>
        <end position="254"/>
    </location>
</feature>
<feature type="region of interest" description="Disordered" evidence="1">
    <location>
        <begin position="190"/>
        <end position="268"/>
    </location>
</feature>
<protein>
    <submittedName>
        <fullName evidence="3">Type II secretion system protein</fullName>
    </submittedName>
</protein>
<dbReference type="Proteomes" id="UP000636888">
    <property type="component" value="Unassembled WGS sequence"/>
</dbReference>
<organism evidence="3 4">
    <name type="scientific">Geomesophilobacter sediminis</name>
    <dbReference type="NCBI Taxonomy" id="2798584"/>
    <lineage>
        <taxon>Bacteria</taxon>
        <taxon>Pseudomonadati</taxon>
        <taxon>Thermodesulfobacteriota</taxon>
        <taxon>Desulfuromonadia</taxon>
        <taxon>Geobacterales</taxon>
        <taxon>Geobacteraceae</taxon>
        <taxon>Geomesophilobacter</taxon>
    </lineage>
</organism>
<dbReference type="RefSeq" id="WP_199385371.1">
    <property type="nucleotide sequence ID" value="NZ_JAEMHM010000014.1"/>
</dbReference>